<name>A0A067SRY0_GALM3</name>
<gene>
    <name evidence="1" type="ORF">GALMADRAFT_625081</name>
</gene>
<dbReference type="HOGENOM" id="CLU_1695588_0_0_1"/>
<keyword evidence="2" id="KW-1185">Reference proteome</keyword>
<organism evidence="1 2">
    <name type="scientific">Galerina marginata (strain CBS 339.88)</name>
    <dbReference type="NCBI Taxonomy" id="685588"/>
    <lineage>
        <taxon>Eukaryota</taxon>
        <taxon>Fungi</taxon>
        <taxon>Dikarya</taxon>
        <taxon>Basidiomycota</taxon>
        <taxon>Agaricomycotina</taxon>
        <taxon>Agaricomycetes</taxon>
        <taxon>Agaricomycetidae</taxon>
        <taxon>Agaricales</taxon>
        <taxon>Agaricineae</taxon>
        <taxon>Strophariaceae</taxon>
        <taxon>Galerina</taxon>
    </lineage>
</organism>
<evidence type="ECO:0000313" key="1">
    <source>
        <dbReference type="EMBL" id="KDR73641.1"/>
    </source>
</evidence>
<dbReference type="AlphaFoldDB" id="A0A067SRY0"/>
<proteinExistence type="predicted"/>
<sequence>MPFRLPVRLTSTVQEGLEREFNSFRQTQFLATALRRGELGYRRVYSKEYLVVFRAFCFSSAFNALHPEIKYATQSSRRRMRHSHLGAEEYSPVDGVICHSDQRTAPKIRRPCFPNLRSQIGRVQSKKNYEGSPLQECNPSSCNFFFGSRVTGLSV</sequence>
<dbReference type="EMBL" id="KL142385">
    <property type="protein sequence ID" value="KDR73641.1"/>
    <property type="molecule type" value="Genomic_DNA"/>
</dbReference>
<dbReference type="Proteomes" id="UP000027222">
    <property type="component" value="Unassembled WGS sequence"/>
</dbReference>
<protein>
    <submittedName>
        <fullName evidence="1">Uncharacterized protein</fullName>
    </submittedName>
</protein>
<evidence type="ECO:0000313" key="2">
    <source>
        <dbReference type="Proteomes" id="UP000027222"/>
    </source>
</evidence>
<accession>A0A067SRY0</accession>
<reference evidence="2" key="1">
    <citation type="journal article" date="2014" name="Proc. Natl. Acad. Sci. U.S.A.">
        <title>Extensive sampling of basidiomycete genomes demonstrates inadequacy of the white-rot/brown-rot paradigm for wood decay fungi.</title>
        <authorList>
            <person name="Riley R."/>
            <person name="Salamov A.A."/>
            <person name="Brown D.W."/>
            <person name="Nagy L.G."/>
            <person name="Floudas D."/>
            <person name="Held B.W."/>
            <person name="Levasseur A."/>
            <person name="Lombard V."/>
            <person name="Morin E."/>
            <person name="Otillar R."/>
            <person name="Lindquist E.A."/>
            <person name="Sun H."/>
            <person name="LaButti K.M."/>
            <person name="Schmutz J."/>
            <person name="Jabbour D."/>
            <person name="Luo H."/>
            <person name="Baker S.E."/>
            <person name="Pisabarro A.G."/>
            <person name="Walton J.D."/>
            <person name="Blanchette R.A."/>
            <person name="Henrissat B."/>
            <person name="Martin F."/>
            <person name="Cullen D."/>
            <person name="Hibbett D.S."/>
            <person name="Grigoriev I.V."/>
        </authorList>
    </citation>
    <scope>NUCLEOTIDE SEQUENCE [LARGE SCALE GENOMIC DNA]</scope>
    <source>
        <strain evidence="2">CBS 339.88</strain>
    </source>
</reference>